<dbReference type="InterPro" id="IPR011333">
    <property type="entry name" value="SKP1/BTB/POZ_sf"/>
</dbReference>
<keyword evidence="9" id="KW-1185">Reference proteome</keyword>
<reference evidence="8 9" key="1">
    <citation type="submission" date="2012-08" db="EMBL/GenBank/DDBJ databases">
        <title>Oryza genome evolution.</title>
        <authorList>
            <person name="Wing R.A."/>
        </authorList>
    </citation>
    <scope>NUCLEOTIDE SEQUENCE</scope>
</reference>
<proteinExistence type="inferred from homology"/>
<evidence type="ECO:0000256" key="4">
    <source>
        <dbReference type="SAM" id="Coils"/>
    </source>
</evidence>
<protein>
    <recommendedName>
        <fullName evidence="10">NPH3 domain-containing protein</fullName>
    </recommendedName>
</protein>
<feature type="coiled-coil region" evidence="4">
    <location>
        <begin position="515"/>
        <end position="549"/>
    </location>
</feature>
<evidence type="ECO:0008006" key="10">
    <source>
        <dbReference type="Google" id="ProtNLM"/>
    </source>
</evidence>
<evidence type="ECO:0000313" key="8">
    <source>
        <dbReference type="EnsemblPlants" id="LPERR04G02610.1"/>
    </source>
</evidence>
<dbReference type="InterPro" id="IPR000210">
    <property type="entry name" value="BTB/POZ_dom"/>
</dbReference>
<dbReference type="PANTHER" id="PTHR32370">
    <property type="entry name" value="OS12G0117600 PROTEIN"/>
    <property type="match status" value="1"/>
</dbReference>
<sequence>MNELCCDLKVHINGHHTLLLHQSVMCAFSGRLRTMVTQEKKRNKNPSSSVVIVSVELADFPGGGEGFELVARFCYKNGRIPLCPSNLPLLHCAAVFLEMTDDVSPCNLLTQSDAFVDGLYYWTWPEVLAAVKSCESPSLSPAADHSGLTEKLISALFSKIVTSNNNLEFAGVVGTPTTNRSSSSCSSSPESSSVRPCLGAKEWWFDDVASLLPATVEKAMRILGSYGVENKNLILTRFLLHYLRRHRRRTTSPESSPSLARLADTAVHGVALVGGTAFSCRGLFWVLRIVTAVGISKECRAKLERLMGLMLHHATLDDLLVSSSSSCAGAGDDGGGVYDVSLVMRLVRVFVGGSEEEEEEDCDGGGLVPSARMRKVGRLVDKYLGEISPDHGLRVSKFLAVAESLPDSARECYDGVYRALDIYLESHPTLTIEERTTLCRCLNYEKLTLEACKDLAKNRRIPPGIAVQALASQQSKLQIKPAAAKPSSSRPDPSQTPRRVVVARNVVDLDAMDEKELLKLNLQKMQSRVVELERACKEMRGQMSKMAKNGGKSSLFGAAAASCNQTGGRGLPRLC</sequence>
<dbReference type="Pfam" id="PF03000">
    <property type="entry name" value="NPH3"/>
    <property type="match status" value="1"/>
</dbReference>
<dbReference type="AlphaFoldDB" id="A0A0D9W2K6"/>
<organism evidence="8 9">
    <name type="scientific">Leersia perrieri</name>
    <dbReference type="NCBI Taxonomy" id="77586"/>
    <lineage>
        <taxon>Eukaryota</taxon>
        <taxon>Viridiplantae</taxon>
        <taxon>Streptophyta</taxon>
        <taxon>Embryophyta</taxon>
        <taxon>Tracheophyta</taxon>
        <taxon>Spermatophyta</taxon>
        <taxon>Magnoliopsida</taxon>
        <taxon>Liliopsida</taxon>
        <taxon>Poales</taxon>
        <taxon>Poaceae</taxon>
        <taxon>BOP clade</taxon>
        <taxon>Oryzoideae</taxon>
        <taxon>Oryzeae</taxon>
        <taxon>Oryzinae</taxon>
        <taxon>Leersia</taxon>
    </lineage>
</organism>
<keyword evidence="4" id="KW-0175">Coiled coil</keyword>
<evidence type="ECO:0000256" key="2">
    <source>
        <dbReference type="ARBA" id="ARBA00022786"/>
    </source>
</evidence>
<reference evidence="8" key="3">
    <citation type="submission" date="2015-04" db="UniProtKB">
        <authorList>
            <consortium name="EnsemblPlants"/>
        </authorList>
    </citation>
    <scope>IDENTIFICATION</scope>
</reference>
<dbReference type="STRING" id="77586.A0A0D9W2K6"/>
<evidence type="ECO:0000313" key="9">
    <source>
        <dbReference type="Proteomes" id="UP000032180"/>
    </source>
</evidence>
<dbReference type="Proteomes" id="UP000032180">
    <property type="component" value="Chromosome 4"/>
</dbReference>
<dbReference type="SUPFAM" id="SSF54695">
    <property type="entry name" value="POZ domain"/>
    <property type="match status" value="1"/>
</dbReference>
<dbReference type="PROSITE" id="PS50097">
    <property type="entry name" value="BTB"/>
    <property type="match status" value="1"/>
</dbReference>
<feature type="compositionally biased region" description="Polar residues" evidence="5">
    <location>
        <begin position="486"/>
        <end position="497"/>
    </location>
</feature>
<keyword evidence="2" id="KW-0833">Ubl conjugation pathway</keyword>
<feature type="domain" description="NPH3" evidence="7">
    <location>
        <begin position="202"/>
        <end position="476"/>
    </location>
</feature>
<evidence type="ECO:0000256" key="5">
    <source>
        <dbReference type="SAM" id="MobiDB-lite"/>
    </source>
</evidence>
<evidence type="ECO:0000256" key="1">
    <source>
        <dbReference type="ARBA" id="ARBA00004906"/>
    </source>
</evidence>
<feature type="region of interest" description="Disordered" evidence="5">
    <location>
        <begin position="478"/>
        <end position="499"/>
    </location>
</feature>
<comment type="similarity">
    <text evidence="3">Belongs to the NPH3 family.</text>
</comment>
<dbReference type="HOGENOM" id="CLU_005994_8_0_1"/>
<dbReference type="GO" id="GO:0016567">
    <property type="term" value="P:protein ubiquitination"/>
    <property type="evidence" value="ECO:0007669"/>
    <property type="project" value="UniProtKB-UniPathway"/>
</dbReference>
<dbReference type="SMART" id="SM00225">
    <property type="entry name" value="BTB"/>
    <property type="match status" value="1"/>
</dbReference>
<reference evidence="9" key="2">
    <citation type="submission" date="2013-12" db="EMBL/GenBank/DDBJ databases">
        <authorList>
            <person name="Yu Y."/>
            <person name="Lee S."/>
            <person name="de Baynast K."/>
            <person name="Wissotski M."/>
            <person name="Liu L."/>
            <person name="Talag J."/>
            <person name="Goicoechea J."/>
            <person name="Angelova A."/>
            <person name="Jetty R."/>
            <person name="Kudrna D."/>
            <person name="Golser W."/>
            <person name="Rivera L."/>
            <person name="Zhang J."/>
            <person name="Wing R."/>
        </authorList>
    </citation>
    <scope>NUCLEOTIDE SEQUENCE</scope>
</reference>
<evidence type="ECO:0000256" key="3">
    <source>
        <dbReference type="PROSITE-ProRule" id="PRU00982"/>
    </source>
</evidence>
<dbReference type="eggNOG" id="ENOG502QPQT">
    <property type="taxonomic scope" value="Eukaryota"/>
</dbReference>
<dbReference type="InterPro" id="IPR027356">
    <property type="entry name" value="NPH3_dom"/>
</dbReference>
<feature type="domain" description="BTB" evidence="6">
    <location>
        <begin position="6"/>
        <end position="75"/>
    </location>
</feature>
<dbReference type="UniPathway" id="UPA00143"/>
<accession>A0A0D9W2K6</accession>
<dbReference type="InterPro" id="IPR043454">
    <property type="entry name" value="NPH3/RPT2-like"/>
</dbReference>
<dbReference type="PROSITE" id="PS51649">
    <property type="entry name" value="NPH3"/>
    <property type="match status" value="1"/>
</dbReference>
<name>A0A0D9W2K6_9ORYZ</name>
<evidence type="ECO:0000259" key="6">
    <source>
        <dbReference type="PROSITE" id="PS50097"/>
    </source>
</evidence>
<dbReference type="Gramene" id="LPERR04G02610.1">
    <property type="protein sequence ID" value="LPERR04G02610.1"/>
    <property type="gene ID" value="LPERR04G02610"/>
</dbReference>
<comment type="pathway">
    <text evidence="1">Protein modification; protein ubiquitination.</text>
</comment>
<dbReference type="Gene3D" id="3.30.710.10">
    <property type="entry name" value="Potassium Channel Kv1.1, Chain A"/>
    <property type="match status" value="1"/>
</dbReference>
<dbReference type="EnsemblPlants" id="LPERR04G02610.1">
    <property type="protein sequence ID" value="LPERR04G02610.1"/>
    <property type="gene ID" value="LPERR04G02610"/>
</dbReference>
<evidence type="ECO:0000259" key="7">
    <source>
        <dbReference type="PROSITE" id="PS51649"/>
    </source>
</evidence>